<keyword evidence="2" id="KW-1185">Reference proteome</keyword>
<accession>A0ACB7SE06</accession>
<proteinExistence type="predicted"/>
<evidence type="ECO:0000313" key="2">
    <source>
        <dbReference type="Proteomes" id="UP000821845"/>
    </source>
</evidence>
<dbReference type="EMBL" id="CM023484">
    <property type="protein sequence ID" value="KAH6932129.1"/>
    <property type="molecule type" value="Genomic_DNA"/>
</dbReference>
<name>A0ACB7SE06_HYAAI</name>
<protein>
    <submittedName>
        <fullName evidence="1">Uncharacterized protein</fullName>
    </submittedName>
</protein>
<dbReference type="Proteomes" id="UP000821845">
    <property type="component" value="Chromosome 4"/>
</dbReference>
<reference evidence="1" key="1">
    <citation type="submission" date="2020-05" db="EMBL/GenBank/DDBJ databases">
        <title>Large-scale comparative analyses of tick genomes elucidate their genetic diversity and vector capacities.</title>
        <authorList>
            <person name="Jia N."/>
            <person name="Wang J."/>
            <person name="Shi W."/>
            <person name="Du L."/>
            <person name="Sun Y."/>
            <person name="Zhan W."/>
            <person name="Jiang J."/>
            <person name="Wang Q."/>
            <person name="Zhang B."/>
            <person name="Ji P."/>
            <person name="Sakyi L.B."/>
            <person name="Cui X."/>
            <person name="Yuan T."/>
            <person name="Jiang B."/>
            <person name="Yang W."/>
            <person name="Lam T.T.-Y."/>
            <person name="Chang Q."/>
            <person name="Ding S."/>
            <person name="Wang X."/>
            <person name="Zhu J."/>
            <person name="Ruan X."/>
            <person name="Zhao L."/>
            <person name="Wei J."/>
            <person name="Que T."/>
            <person name="Du C."/>
            <person name="Cheng J."/>
            <person name="Dai P."/>
            <person name="Han X."/>
            <person name="Huang E."/>
            <person name="Gao Y."/>
            <person name="Liu J."/>
            <person name="Shao H."/>
            <person name="Ye R."/>
            <person name="Li L."/>
            <person name="Wei W."/>
            <person name="Wang X."/>
            <person name="Wang C."/>
            <person name="Yang T."/>
            <person name="Huo Q."/>
            <person name="Li W."/>
            <person name="Guo W."/>
            <person name="Chen H."/>
            <person name="Zhou L."/>
            <person name="Ni X."/>
            <person name="Tian J."/>
            <person name="Zhou Y."/>
            <person name="Sheng Y."/>
            <person name="Liu T."/>
            <person name="Pan Y."/>
            <person name="Xia L."/>
            <person name="Li J."/>
            <person name="Zhao F."/>
            <person name="Cao W."/>
        </authorList>
    </citation>
    <scope>NUCLEOTIDE SEQUENCE</scope>
    <source>
        <strain evidence="1">Hyas-2018</strain>
    </source>
</reference>
<sequence>MSLSSRVVSVNTTVDPNWRRGRCIMALAFSFLTVLLAQICYLVFVLMTTTLGPRHMERNLVWCTFGTFAVNYSYSRINLDPFCDYAFIPFYTRGRDTFLDDSNPIVQMLLGNAQKATRTSYAIHLPHLNISKANQDMDDNAGRAKMVEYWTSKKIYHYAILDLECKPWLNMNIKREVTAVFDMLKKLRKRGEALKKAHPKPPAPDSGLVILGIRIWPMNSMEFLKEVGNNLERFQVDGFVPWTHFTEDEYKANYPSCWITGATPYNNSGDNNTNIWGAVQVLDWVNKSTKWNKQLSISVSFSLCTRVYEAAAAQELDNPCKKSNFTIPTTSSEVRSCIYPDFTRTHYAVRKLEAYYQGCYYSIYGNIEGFGNSTRLDQKRYTPFTIQPGGDIAVYEIAKHIKKKLCWMKVRYTEFEISIALFDLECEDWIGKCDKDGYRTLNGTKRLREVTTYARGLTSMQANISACLSL</sequence>
<evidence type="ECO:0000313" key="1">
    <source>
        <dbReference type="EMBL" id="KAH6932129.1"/>
    </source>
</evidence>
<gene>
    <name evidence="1" type="ORF">HPB50_003032</name>
</gene>
<comment type="caution">
    <text evidence="1">The sequence shown here is derived from an EMBL/GenBank/DDBJ whole genome shotgun (WGS) entry which is preliminary data.</text>
</comment>
<organism evidence="1 2">
    <name type="scientific">Hyalomma asiaticum</name>
    <name type="common">Tick</name>
    <dbReference type="NCBI Taxonomy" id="266040"/>
    <lineage>
        <taxon>Eukaryota</taxon>
        <taxon>Metazoa</taxon>
        <taxon>Ecdysozoa</taxon>
        <taxon>Arthropoda</taxon>
        <taxon>Chelicerata</taxon>
        <taxon>Arachnida</taxon>
        <taxon>Acari</taxon>
        <taxon>Parasitiformes</taxon>
        <taxon>Ixodida</taxon>
        <taxon>Ixodoidea</taxon>
        <taxon>Ixodidae</taxon>
        <taxon>Hyalomminae</taxon>
        <taxon>Hyalomma</taxon>
    </lineage>
</organism>